<keyword evidence="2" id="KW-1185">Reference proteome</keyword>
<evidence type="ECO:0008006" key="3">
    <source>
        <dbReference type="Google" id="ProtNLM"/>
    </source>
</evidence>
<name>A0A517MP15_9BACT</name>
<dbReference type="KEGG" id="rml:FF011L_54260"/>
<dbReference type="EMBL" id="CP036262">
    <property type="protein sequence ID" value="QDS96614.1"/>
    <property type="molecule type" value="Genomic_DNA"/>
</dbReference>
<dbReference type="OrthoDB" id="283520at2"/>
<protein>
    <recommendedName>
        <fullName evidence="3">Methyltransferase</fullName>
    </recommendedName>
</protein>
<dbReference type="AlphaFoldDB" id="A0A517MP15"/>
<evidence type="ECO:0000313" key="1">
    <source>
        <dbReference type="EMBL" id="QDS96614.1"/>
    </source>
</evidence>
<dbReference type="InterPro" id="IPR029063">
    <property type="entry name" value="SAM-dependent_MTases_sf"/>
</dbReference>
<dbReference type="Proteomes" id="UP000320672">
    <property type="component" value="Chromosome"/>
</dbReference>
<accession>A0A517MP15</accession>
<dbReference type="RefSeq" id="WP_145354730.1">
    <property type="nucleotide sequence ID" value="NZ_CP036262.1"/>
</dbReference>
<gene>
    <name evidence="1" type="ORF">FF011L_54260</name>
</gene>
<reference evidence="1 2" key="1">
    <citation type="submission" date="2019-02" db="EMBL/GenBank/DDBJ databases">
        <title>Deep-cultivation of Planctomycetes and their phenomic and genomic characterization uncovers novel biology.</title>
        <authorList>
            <person name="Wiegand S."/>
            <person name="Jogler M."/>
            <person name="Boedeker C."/>
            <person name="Pinto D."/>
            <person name="Vollmers J."/>
            <person name="Rivas-Marin E."/>
            <person name="Kohn T."/>
            <person name="Peeters S.H."/>
            <person name="Heuer A."/>
            <person name="Rast P."/>
            <person name="Oberbeckmann S."/>
            <person name="Bunk B."/>
            <person name="Jeske O."/>
            <person name="Meyerdierks A."/>
            <person name="Storesund J.E."/>
            <person name="Kallscheuer N."/>
            <person name="Luecker S."/>
            <person name="Lage O.M."/>
            <person name="Pohl T."/>
            <person name="Merkel B.J."/>
            <person name="Hornburger P."/>
            <person name="Mueller R.-W."/>
            <person name="Bruemmer F."/>
            <person name="Labrenz M."/>
            <person name="Spormann A.M."/>
            <person name="Op den Camp H."/>
            <person name="Overmann J."/>
            <person name="Amann R."/>
            <person name="Jetten M.S.M."/>
            <person name="Mascher T."/>
            <person name="Medema M.H."/>
            <person name="Devos D.P."/>
            <person name="Kaster A.-K."/>
            <person name="Ovreas L."/>
            <person name="Rohde M."/>
            <person name="Galperin M.Y."/>
            <person name="Jogler C."/>
        </authorList>
    </citation>
    <scope>NUCLEOTIDE SEQUENCE [LARGE SCALE GENOMIC DNA]</scope>
    <source>
        <strain evidence="1 2">FF011L</strain>
    </source>
</reference>
<proteinExistence type="predicted"/>
<dbReference type="SUPFAM" id="SSF53335">
    <property type="entry name" value="S-adenosyl-L-methionine-dependent methyltransferases"/>
    <property type="match status" value="1"/>
</dbReference>
<sequence length="213" mass="23954">MPRIALQSIELPRHLTDRPIPGPIQQLLDESLRRTVAFHDRRESTDAEHFVASDHPLVYRTLDWIAETRLATGNRFIEWGCGFAVNACAAASLGWDVLAVEVEPKVVAEAAKMIAMWQQPVELLQGNFLPPNAERFSEDPYLPSLGHSAESIYAKLDMQIDDFDIIFAYPWPGEHRFIDELFAVTAAPGALLVTFLGPNEITVQQKMGRAFKR</sequence>
<organism evidence="1 2">
    <name type="scientific">Roseimaritima multifibrata</name>
    <dbReference type="NCBI Taxonomy" id="1930274"/>
    <lineage>
        <taxon>Bacteria</taxon>
        <taxon>Pseudomonadati</taxon>
        <taxon>Planctomycetota</taxon>
        <taxon>Planctomycetia</taxon>
        <taxon>Pirellulales</taxon>
        <taxon>Pirellulaceae</taxon>
        <taxon>Roseimaritima</taxon>
    </lineage>
</organism>
<evidence type="ECO:0000313" key="2">
    <source>
        <dbReference type="Proteomes" id="UP000320672"/>
    </source>
</evidence>
<dbReference type="Gene3D" id="3.40.50.150">
    <property type="entry name" value="Vaccinia Virus protein VP39"/>
    <property type="match status" value="1"/>
</dbReference>